<organism evidence="2 3">
    <name type="scientific">Alicyclobacillus dauci</name>
    <dbReference type="NCBI Taxonomy" id="1475485"/>
    <lineage>
        <taxon>Bacteria</taxon>
        <taxon>Bacillati</taxon>
        <taxon>Bacillota</taxon>
        <taxon>Bacilli</taxon>
        <taxon>Bacillales</taxon>
        <taxon>Alicyclobacillaceae</taxon>
        <taxon>Alicyclobacillus</taxon>
    </lineage>
</organism>
<accession>A0ABY6YY48</accession>
<dbReference type="InterPro" id="IPR029069">
    <property type="entry name" value="HotDog_dom_sf"/>
</dbReference>
<dbReference type="PANTHER" id="PTHR36934:SF1">
    <property type="entry name" value="THIOESTERASE DOMAIN-CONTAINING PROTEIN"/>
    <property type="match status" value="1"/>
</dbReference>
<feature type="domain" description="Fluoroacetyl-CoA-specific thioesterase-like" evidence="1">
    <location>
        <begin position="17"/>
        <end position="120"/>
    </location>
</feature>
<evidence type="ECO:0000313" key="2">
    <source>
        <dbReference type="EMBL" id="WAH35178.1"/>
    </source>
</evidence>
<dbReference type="Proteomes" id="UP001164803">
    <property type="component" value="Chromosome"/>
</dbReference>
<gene>
    <name evidence="2" type="ORF">NZD86_12720</name>
</gene>
<dbReference type="InterPro" id="IPR025540">
    <property type="entry name" value="FlK"/>
</dbReference>
<dbReference type="PIRSF" id="PIRSF014972">
    <property type="entry name" value="FlK"/>
    <property type="match status" value="1"/>
</dbReference>
<keyword evidence="3" id="KW-1185">Reference proteome</keyword>
<evidence type="ECO:0000259" key="1">
    <source>
        <dbReference type="Pfam" id="PF22636"/>
    </source>
</evidence>
<dbReference type="EMBL" id="CP104064">
    <property type="protein sequence ID" value="WAH35178.1"/>
    <property type="molecule type" value="Genomic_DNA"/>
</dbReference>
<dbReference type="PANTHER" id="PTHR36934">
    <property type="entry name" value="BLR0278 PROTEIN"/>
    <property type="match status" value="1"/>
</dbReference>
<name>A0ABY6YY48_9BACL</name>
<reference evidence="2" key="1">
    <citation type="submission" date="2022-08" db="EMBL/GenBank/DDBJ databases">
        <title>Alicyclobacillus dauci DSM2870, complete genome.</title>
        <authorList>
            <person name="Wang Q."/>
            <person name="Cai R."/>
            <person name="Wang Z."/>
        </authorList>
    </citation>
    <scope>NUCLEOTIDE SEQUENCE</scope>
    <source>
        <strain evidence="2">DSM 28700</strain>
    </source>
</reference>
<proteinExistence type="predicted"/>
<dbReference type="SUPFAM" id="SSF54637">
    <property type="entry name" value="Thioesterase/thiol ester dehydrase-isomerase"/>
    <property type="match status" value="1"/>
</dbReference>
<protein>
    <submittedName>
        <fullName evidence="2">Thioesterase</fullName>
    </submittedName>
</protein>
<dbReference type="Pfam" id="PF22636">
    <property type="entry name" value="FlK"/>
    <property type="match status" value="1"/>
</dbReference>
<dbReference type="Gene3D" id="3.10.129.10">
    <property type="entry name" value="Hotdog Thioesterase"/>
    <property type="match status" value="1"/>
</dbReference>
<sequence>MKPGLSVGHQERLDVTVTDDMFPAFEGTSLHPTLSTVTMVHYMEWVSRLVILPYLEEGEEGIGGGIAVHHLAPAPEGKTVTFVAETTEVAGNKVVCRVWAEHDRARVGEGTVTQFILPKEKIHERIAAMI</sequence>
<dbReference type="InterPro" id="IPR054485">
    <property type="entry name" value="FlK-like_dom"/>
</dbReference>
<dbReference type="RefSeq" id="WP_268042143.1">
    <property type="nucleotide sequence ID" value="NZ_CP104064.1"/>
</dbReference>
<evidence type="ECO:0000313" key="3">
    <source>
        <dbReference type="Proteomes" id="UP001164803"/>
    </source>
</evidence>